<keyword evidence="2" id="KW-1185">Reference proteome</keyword>
<sequence length="242" mass="26428">MTALPKTVPNGLQRRSFLYRQLQQAGAEFAEVNGGAVAIRYGSNEDVELNRAKTMGIADLSVLPRTGFKGTGTVEWLQTQGLTIGQESNVAYRQPGGEWAARLAPTEIFLIDSLAGSGQLIQRLNQSWTWGSEKPRKPIGYPTPRQDSHAWFMVTGQHAPDMFAKICGIDFRLHKFAVGQIAQTSIAKMSGIIVRTDLGTTPAYHLLADIASADYLWPAVQDAMKEFNGGPVGLNALRRLEG</sequence>
<evidence type="ECO:0000313" key="2">
    <source>
        <dbReference type="Proteomes" id="UP001279642"/>
    </source>
</evidence>
<proteinExistence type="predicted"/>
<name>A0ABU5EAY9_9PROT</name>
<evidence type="ECO:0008006" key="3">
    <source>
        <dbReference type="Google" id="ProtNLM"/>
    </source>
</evidence>
<organism evidence="1 2">
    <name type="scientific">Dongia soli</name>
    <dbReference type="NCBI Taxonomy" id="600628"/>
    <lineage>
        <taxon>Bacteria</taxon>
        <taxon>Pseudomonadati</taxon>
        <taxon>Pseudomonadota</taxon>
        <taxon>Alphaproteobacteria</taxon>
        <taxon>Rhodospirillales</taxon>
        <taxon>Dongiaceae</taxon>
        <taxon>Dongia</taxon>
    </lineage>
</organism>
<dbReference type="PIRSF" id="PIRSF006487">
    <property type="entry name" value="GcvT"/>
    <property type="match status" value="1"/>
</dbReference>
<gene>
    <name evidence="1" type="ORF">SMD27_08945</name>
</gene>
<accession>A0ABU5EAY9</accession>
<protein>
    <recommendedName>
        <fullName evidence="3">Sarcosine oxidase</fullName>
    </recommendedName>
</protein>
<dbReference type="RefSeq" id="WP_320508025.1">
    <property type="nucleotide sequence ID" value="NZ_JAXCLW010000002.1"/>
</dbReference>
<dbReference type="Proteomes" id="UP001279642">
    <property type="component" value="Unassembled WGS sequence"/>
</dbReference>
<reference evidence="1 2" key="1">
    <citation type="journal article" date="2016" name="Antonie Van Leeuwenhoek">
        <title>Dongia soli sp. nov., isolated from soil from Dokdo, Korea.</title>
        <authorList>
            <person name="Kim D.U."/>
            <person name="Lee H."/>
            <person name="Kim H."/>
            <person name="Kim S.G."/>
            <person name="Ka J.O."/>
        </authorList>
    </citation>
    <scope>NUCLEOTIDE SEQUENCE [LARGE SCALE GENOMIC DNA]</scope>
    <source>
        <strain evidence="1 2">D78</strain>
    </source>
</reference>
<dbReference type="EMBL" id="JAXCLW010000002">
    <property type="protein sequence ID" value="MDY0882969.1"/>
    <property type="molecule type" value="Genomic_DNA"/>
</dbReference>
<comment type="caution">
    <text evidence="1">The sequence shown here is derived from an EMBL/GenBank/DDBJ whole genome shotgun (WGS) entry which is preliminary data.</text>
</comment>
<evidence type="ECO:0000313" key="1">
    <source>
        <dbReference type="EMBL" id="MDY0882969.1"/>
    </source>
</evidence>
<dbReference type="Gene3D" id="3.30.1360.120">
    <property type="entry name" value="Probable tRNA modification gtpase trme, domain 1"/>
    <property type="match status" value="1"/>
</dbReference>
<dbReference type="InterPro" id="IPR027266">
    <property type="entry name" value="TrmE/GcvT-like"/>
</dbReference>
<dbReference type="SUPFAM" id="SSF103025">
    <property type="entry name" value="Folate-binding domain"/>
    <property type="match status" value="1"/>
</dbReference>